<keyword evidence="4" id="KW-0418">Kinase</keyword>
<evidence type="ECO:0000313" key="8">
    <source>
        <dbReference type="Proteomes" id="UP000284706"/>
    </source>
</evidence>
<dbReference type="PROSITE" id="PS50011">
    <property type="entry name" value="PROTEIN_KINASE_DOM"/>
    <property type="match status" value="1"/>
</dbReference>
<dbReference type="GO" id="GO:0005634">
    <property type="term" value="C:nucleus"/>
    <property type="evidence" value="ECO:0007669"/>
    <property type="project" value="TreeGrafter"/>
</dbReference>
<evidence type="ECO:0000313" key="7">
    <source>
        <dbReference type="EMBL" id="PPQ81767.1"/>
    </source>
</evidence>
<protein>
    <recommendedName>
        <fullName evidence="6">Protein kinase domain-containing protein</fullName>
    </recommendedName>
</protein>
<keyword evidence="1" id="KW-0723">Serine/threonine-protein kinase</keyword>
<comment type="caution">
    <text evidence="7">The sequence shown here is derived from an EMBL/GenBank/DDBJ whole genome shotgun (WGS) entry which is preliminary data.</text>
</comment>
<dbReference type="SMART" id="SM00220">
    <property type="entry name" value="S_TKc"/>
    <property type="match status" value="1"/>
</dbReference>
<name>A0A409WTF3_9AGAR</name>
<dbReference type="Pfam" id="PF00069">
    <property type="entry name" value="Pkinase"/>
    <property type="match status" value="1"/>
</dbReference>
<dbReference type="GO" id="GO:0005524">
    <property type="term" value="F:ATP binding"/>
    <property type="evidence" value="ECO:0007669"/>
    <property type="project" value="UniProtKB-KW"/>
</dbReference>
<keyword evidence="2" id="KW-0808">Transferase</keyword>
<evidence type="ECO:0000256" key="5">
    <source>
        <dbReference type="ARBA" id="ARBA00022840"/>
    </source>
</evidence>
<proteinExistence type="predicted"/>
<dbReference type="PANTHER" id="PTHR45646">
    <property type="entry name" value="SERINE/THREONINE-PROTEIN KINASE DOA-RELATED"/>
    <property type="match status" value="1"/>
</dbReference>
<dbReference type="InterPro" id="IPR051175">
    <property type="entry name" value="CLK_kinases"/>
</dbReference>
<reference evidence="7 8" key="1">
    <citation type="journal article" date="2018" name="Evol. Lett.">
        <title>Horizontal gene cluster transfer increased hallucinogenic mushroom diversity.</title>
        <authorList>
            <person name="Reynolds H.T."/>
            <person name="Vijayakumar V."/>
            <person name="Gluck-Thaler E."/>
            <person name="Korotkin H.B."/>
            <person name="Matheny P.B."/>
            <person name="Slot J.C."/>
        </authorList>
    </citation>
    <scope>NUCLEOTIDE SEQUENCE [LARGE SCALE GENOMIC DNA]</scope>
    <source>
        <strain evidence="7 8">SRW20</strain>
    </source>
</reference>
<dbReference type="EMBL" id="NHYE01004828">
    <property type="protein sequence ID" value="PPQ81767.1"/>
    <property type="molecule type" value="Genomic_DNA"/>
</dbReference>
<dbReference type="AlphaFoldDB" id="A0A409WTF3"/>
<dbReference type="STRING" id="231916.A0A409WTF3"/>
<accession>A0A409WTF3</accession>
<keyword evidence="5" id="KW-0067">ATP-binding</keyword>
<dbReference type="Gene3D" id="3.30.200.20">
    <property type="entry name" value="Phosphorylase Kinase, domain 1"/>
    <property type="match status" value="1"/>
</dbReference>
<dbReference type="InterPro" id="IPR000719">
    <property type="entry name" value="Prot_kinase_dom"/>
</dbReference>
<keyword evidence="3" id="KW-0547">Nucleotide-binding</keyword>
<dbReference type="PANTHER" id="PTHR45646:SF11">
    <property type="entry name" value="SERINE_THREONINE-PROTEIN KINASE DOA"/>
    <property type="match status" value="1"/>
</dbReference>
<evidence type="ECO:0000259" key="6">
    <source>
        <dbReference type="PROSITE" id="PS50011"/>
    </source>
</evidence>
<evidence type="ECO:0000256" key="3">
    <source>
        <dbReference type="ARBA" id="ARBA00022741"/>
    </source>
</evidence>
<dbReference type="SUPFAM" id="SSF56112">
    <property type="entry name" value="Protein kinase-like (PK-like)"/>
    <property type="match status" value="1"/>
</dbReference>
<evidence type="ECO:0000256" key="1">
    <source>
        <dbReference type="ARBA" id="ARBA00022527"/>
    </source>
</evidence>
<dbReference type="InParanoid" id="A0A409WTF3"/>
<gene>
    <name evidence="7" type="ORF">CVT26_007108</name>
</gene>
<evidence type="ECO:0000256" key="4">
    <source>
        <dbReference type="ARBA" id="ARBA00022777"/>
    </source>
</evidence>
<keyword evidence="8" id="KW-1185">Reference proteome</keyword>
<organism evidence="7 8">
    <name type="scientific">Gymnopilus dilepis</name>
    <dbReference type="NCBI Taxonomy" id="231916"/>
    <lineage>
        <taxon>Eukaryota</taxon>
        <taxon>Fungi</taxon>
        <taxon>Dikarya</taxon>
        <taxon>Basidiomycota</taxon>
        <taxon>Agaricomycotina</taxon>
        <taxon>Agaricomycetes</taxon>
        <taxon>Agaricomycetidae</taxon>
        <taxon>Agaricales</taxon>
        <taxon>Agaricineae</taxon>
        <taxon>Hymenogastraceae</taxon>
        <taxon>Gymnopilus</taxon>
    </lineage>
</organism>
<dbReference type="GO" id="GO:0004674">
    <property type="term" value="F:protein serine/threonine kinase activity"/>
    <property type="evidence" value="ECO:0007669"/>
    <property type="project" value="UniProtKB-KW"/>
</dbReference>
<dbReference type="InterPro" id="IPR011009">
    <property type="entry name" value="Kinase-like_dom_sf"/>
</dbReference>
<feature type="domain" description="Protein kinase" evidence="6">
    <location>
        <begin position="25"/>
        <end position="340"/>
    </location>
</feature>
<sequence length="344" mass="39540">MESAPHWNVPTSPRFTLSHVLGKRYCVVEELRCGHAFQILRALDVVTESIKIVKVLSRSLVDDEVISDNVEWLRRRRDLEARHAELTGEFKTPFNWYLIFESPGLTLKDILAREDMRPLPRRHVRAITHQLIRAVSSLHRRGMMHLDICPATVELIDAVTVREWQYDLDGRFVEKVVLQCSRIRLVFYGSAGVRSEKSVGTDQYRAPELVFGWASKFRTDAFSVGCVLFEMLVGRPLLPPCHGEHSYVVAKAHLFQSALGEFPADIVYRVSLMHEGIFNSSDELRGYYDLSPGLRRYLDNAEPIQEIIEDEEELELVKALTMISSMERAHLSHVLGFTFFSRIE</sequence>
<dbReference type="Gene3D" id="1.10.510.10">
    <property type="entry name" value="Transferase(Phosphotransferase) domain 1"/>
    <property type="match status" value="1"/>
</dbReference>
<evidence type="ECO:0000256" key="2">
    <source>
        <dbReference type="ARBA" id="ARBA00022679"/>
    </source>
</evidence>
<dbReference type="Proteomes" id="UP000284706">
    <property type="component" value="Unassembled WGS sequence"/>
</dbReference>
<dbReference type="OrthoDB" id="3010383at2759"/>